<dbReference type="GO" id="GO:0030288">
    <property type="term" value="C:outer membrane-bounded periplasmic space"/>
    <property type="evidence" value="ECO:0007669"/>
    <property type="project" value="TreeGrafter"/>
</dbReference>
<dbReference type="HOGENOM" id="CLU_026974_0_1_6"/>
<dbReference type="Gene3D" id="3.40.190.10">
    <property type="entry name" value="Periplasmic binding protein-like II"/>
    <property type="match status" value="2"/>
</dbReference>
<evidence type="ECO:0000313" key="3">
    <source>
        <dbReference type="EMBL" id="CAQ81565.1"/>
    </source>
</evidence>
<dbReference type="PANTHER" id="PTHR30006:SF2">
    <property type="entry name" value="ABC TRANSPORTER SUBSTRATE-BINDING PROTEIN"/>
    <property type="match status" value="1"/>
</dbReference>
<dbReference type="GO" id="GO:0030976">
    <property type="term" value="F:thiamine pyrophosphate binding"/>
    <property type="evidence" value="ECO:0007669"/>
    <property type="project" value="TreeGrafter"/>
</dbReference>
<proteinExistence type="predicted"/>
<dbReference type="Pfam" id="PF13343">
    <property type="entry name" value="SBP_bac_6"/>
    <property type="match status" value="1"/>
</dbReference>
<evidence type="ECO:0000256" key="2">
    <source>
        <dbReference type="SAM" id="SignalP"/>
    </source>
</evidence>
<dbReference type="EMBL" id="FM178380">
    <property type="protein sequence ID" value="CAQ81565.1"/>
    <property type="molecule type" value="Genomic_DNA"/>
</dbReference>
<dbReference type="InterPro" id="IPR026045">
    <property type="entry name" value="Ferric-bd"/>
</dbReference>
<reference evidence="3 4" key="1">
    <citation type="journal article" date="2008" name="BMC Genomics">
        <title>The genome sequence of the fish pathogen Aliivibrio salmonicida strain LFI1238 shows extensive evidence of gene decay.</title>
        <authorList>
            <person name="Hjerde E."/>
            <person name="Lorentzen M.S."/>
            <person name="Holden M.T."/>
            <person name="Seeger K."/>
            <person name="Paulsen S."/>
            <person name="Bason N."/>
            <person name="Churcher C."/>
            <person name="Harris D."/>
            <person name="Norbertczak H."/>
            <person name="Quail M.A."/>
            <person name="Sanders S."/>
            <person name="Thurston S."/>
            <person name="Parkhill J."/>
            <person name="Willassen N.P."/>
            <person name="Thomson N.R."/>
        </authorList>
    </citation>
    <scope>NUCLEOTIDE SEQUENCE [LARGE SCALE GENOMIC DNA]</scope>
    <source>
        <strain evidence="3 4">LFI1238</strain>
    </source>
</reference>
<gene>
    <name evidence="3" type="ordered locus">VSAL_II0811</name>
</gene>
<dbReference type="AlphaFoldDB" id="B6ES79"/>
<protein>
    <submittedName>
        <fullName evidence="3">Extracellular solute-binding protein</fullName>
    </submittedName>
</protein>
<organism evidence="3 4">
    <name type="scientific">Aliivibrio salmonicida (strain LFI1238)</name>
    <name type="common">Vibrio salmonicida (strain LFI1238)</name>
    <dbReference type="NCBI Taxonomy" id="316275"/>
    <lineage>
        <taxon>Bacteria</taxon>
        <taxon>Pseudomonadati</taxon>
        <taxon>Pseudomonadota</taxon>
        <taxon>Gammaproteobacteria</taxon>
        <taxon>Vibrionales</taxon>
        <taxon>Vibrionaceae</taxon>
        <taxon>Aliivibrio</taxon>
    </lineage>
</organism>
<evidence type="ECO:0000313" key="4">
    <source>
        <dbReference type="Proteomes" id="UP000001730"/>
    </source>
</evidence>
<dbReference type="InterPro" id="IPR017663">
    <property type="entry name" value="ABC_2-AEP-bd"/>
</dbReference>
<dbReference type="GO" id="GO:0030975">
    <property type="term" value="F:thiamine binding"/>
    <property type="evidence" value="ECO:0007669"/>
    <property type="project" value="TreeGrafter"/>
</dbReference>
<dbReference type="Proteomes" id="UP000001730">
    <property type="component" value="Chromosome 2"/>
</dbReference>
<evidence type="ECO:0000256" key="1">
    <source>
        <dbReference type="ARBA" id="ARBA00022729"/>
    </source>
</evidence>
<sequence>MVVGNLMVHTNLRMERIMKNRFMKGSLTALISLLATNAFAAQEVTVYTAFETDLLAKYKSAFETDNPDIEIKWVRDSTGIMTAKLLAEKNNPQAEVVWGLAGSSLALLKNEGVVKPYMPANEDELKDALVDPQANKAWYGNYAFFNAICFNEIVAKQYNLPKPTSWEELTKPIYKGHIAMPNPASSGTGYMQVSAWIQNMGDDKAWNYMKRLDNNIAHYTHSGSKPCVQAGMGEVAIGISMATRGAKLKTQGAPLDVIIPEGIGWEADAVGLVKPSEAAKRVVDWSISKTANELYIQSYPVVAHKDVTSDVKNYPNVQESMAKMDFSRMGDERQSVLKTWSDKFDSKSESK</sequence>
<keyword evidence="1 2" id="KW-0732">Signal</keyword>
<dbReference type="PIRSF" id="PIRSF002825">
    <property type="entry name" value="CfbpA"/>
    <property type="match status" value="1"/>
</dbReference>
<dbReference type="eggNOG" id="COG1840">
    <property type="taxonomic scope" value="Bacteria"/>
</dbReference>
<dbReference type="NCBIfam" id="TIGR03261">
    <property type="entry name" value="phnS2"/>
    <property type="match status" value="1"/>
</dbReference>
<feature type="chain" id="PRO_5002844592" evidence="2">
    <location>
        <begin position="41"/>
        <end position="351"/>
    </location>
</feature>
<dbReference type="SUPFAM" id="SSF53850">
    <property type="entry name" value="Periplasmic binding protein-like II"/>
    <property type="match status" value="1"/>
</dbReference>
<dbReference type="CDD" id="cd13544">
    <property type="entry name" value="PBP2_Fbp_like_1"/>
    <property type="match status" value="1"/>
</dbReference>
<dbReference type="GO" id="GO:0015888">
    <property type="term" value="P:thiamine transport"/>
    <property type="evidence" value="ECO:0007669"/>
    <property type="project" value="TreeGrafter"/>
</dbReference>
<keyword evidence="4" id="KW-1185">Reference proteome</keyword>
<accession>B6ES79</accession>
<dbReference type="KEGG" id="vsa:VSAL_II0811"/>
<feature type="signal peptide" evidence="2">
    <location>
        <begin position="1"/>
        <end position="40"/>
    </location>
</feature>
<dbReference type="PANTHER" id="PTHR30006">
    <property type="entry name" value="THIAMINE-BINDING PERIPLASMIC PROTEIN-RELATED"/>
    <property type="match status" value="1"/>
</dbReference>
<name>B6ES79_ALISL</name>